<accession>A0ABR2UII6</accession>
<proteinExistence type="predicted"/>
<dbReference type="Pfam" id="PF12929">
    <property type="entry name" value="Mid1"/>
    <property type="match status" value="1"/>
</dbReference>
<protein>
    <submittedName>
        <fullName evidence="2">Stretch-activated Ca2+-permeable channel component-domain-containing protein</fullName>
    </submittedName>
</protein>
<dbReference type="PANTHER" id="PTHR39142">
    <property type="entry name" value="MID1P"/>
    <property type="match status" value="1"/>
</dbReference>
<dbReference type="Proteomes" id="UP001408356">
    <property type="component" value="Unassembled WGS sequence"/>
</dbReference>
<gene>
    <name evidence="2" type="ORF">SUNI508_11287</name>
</gene>
<comment type="caution">
    <text evidence="2">The sequence shown here is derived from an EMBL/GenBank/DDBJ whole genome shotgun (WGS) entry which is preliminary data.</text>
</comment>
<feature type="compositionally biased region" description="Basic and acidic residues" evidence="1">
    <location>
        <begin position="126"/>
        <end position="136"/>
    </location>
</feature>
<evidence type="ECO:0000313" key="3">
    <source>
        <dbReference type="Proteomes" id="UP001408356"/>
    </source>
</evidence>
<feature type="region of interest" description="Disordered" evidence="1">
    <location>
        <begin position="126"/>
        <end position="194"/>
    </location>
</feature>
<dbReference type="PANTHER" id="PTHR39142:SF1">
    <property type="entry name" value="AEL197CP"/>
    <property type="match status" value="1"/>
</dbReference>
<sequence length="647" mass="70343">MQLSPLQSRLAASLAASFLILVIYLFLFSPQFAFAAEIPFAHGDGSEITGLWALAGENEQEGSAETLDLRSPKYEPEFALFDRSIIGRAPAGVTSLSNNVKSNQNLNEGTSVTFVFEAASISGREADESRVAELRKRSGGSPDQDAQLQEEEKTGGEDAGLEPRASPTKTLWISGNTCLQPERPSANRTAMDPPQLTLYVSTSSDNESPGPGVSDDLQDSVVFNEGAVMYNMTFTDDVYFTVTAPNVSDWFTSSLYNVDIAASIDQSYHSYDDETNPNLVWVDSDAGAALLMTGNLTNSSATVLSRAPYTMYANPQDDVSINGVRNSYCGLKEYAQIGGSRSTLPSNMMSTGLTRRGEGNVTKQEFFITGLNKSSVYEAILIQEPLSGRLSTRDDVAGGGGVVFRQTEFDTKSTNTCMVISNLTFCDQTAYSVPGNEQKYSGDKIEELKSFYDDYAKQMYDNFSKAMMQVQCNTTNTSKYSLAKGCDDCKTAYKNWVCSVAIPRCEDFSKPDDFLQMRNIMAPFPDGSRVEPNLQQQYGMTIAYNSSRSPRIDDEVQPGPYKEVLPCDDLCYDVVQSCPAVLSLGCPQPGMVGFETSYGRRQAETDGTSNVTCNYPGSAHYISAASPSMTISLASIVGCVVMVALLL</sequence>
<name>A0ABR2UII6_9PEZI</name>
<keyword evidence="3" id="KW-1185">Reference proteome</keyword>
<evidence type="ECO:0000313" key="2">
    <source>
        <dbReference type="EMBL" id="KAK9414445.1"/>
    </source>
</evidence>
<dbReference type="EMBL" id="JARVKF010000427">
    <property type="protein sequence ID" value="KAK9414445.1"/>
    <property type="molecule type" value="Genomic_DNA"/>
</dbReference>
<evidence type="ECO:0000256" key="1">
    <source>
        <dbReference type="SAM" id="MobiDB-lite"/>
    </source>
</evidence>
<feature type="compositionally biased region" description="Polar residues" evidence="1">
    <location>
        <begin position="167"/>
        <end position="179"/>
    </location>
</feature>
<organism evidence="2 3">
    <name type="scientific">Seiridium unicorne</name>
    <dbReference type="NCBI Taxonomy" id="138068"/>
    <lineage>
        <taxon>Eukaryota</taxon>
        <taxon>Fungi</taxon>
        <taxon>Dikarya</taxon>
        <taxon>Ascomycota</taxon>
        <taxon>Pezizomycotina</taxon>
        <taxon>Sordariomycetes</taxon>
        <taxon>Xylariomycetidae</taxon>
        <taxon>Amphisphaeriales</taxon>
        <taxon>Sporocadaceae</taxon>
        <taxon>Seiridium</taxon>
    </lineage>
</organism>
<reference evidence="2 3" key="1">
    <citation type="journal article" date="2024" name="J. Plant Pathol.">
        <title>Sequence and assembly of the genome of Seiridium unicorne, isolate CBS 538.82, causal agent of cypress canker disease.</title>
        <authorList>
            <person name="Scali E."/>
            <person name="Rocca G.D."/>
            <person name="Danti R."/>
            <person name="Garbelotto M."/>
            <person name="Barberini S."/>
            <person name="Baroncelli R."/>
            <person name="Emiliani G."/>
        </authorList>
    </citation>
    <scope>NUCLEOTIDE SEQUENCE [LARGE SCALE GENOMIC DNA]</scope>
    <source>
        <strain evidence="2 3">BM-138-508</strain>
    </source>
</reference>
<dbReference type="InterPro" id="IPR024338">
    <property type="entry name" value="MID1/Yam8"/>
</dbReference>